<evidence type="ECO:0000313" key="2">
    <source>
        <dbReference type="EMBL" id="KAJ9604627.1"/>
    </source>
</evidence>
<gene>
    <name evidence="2" type="ORF">H2200_010741</name>
</gene>
<proteinExistence type="predicted"/>
<feature type="coiled-coil region" evidence="1">
    <location>
        <begin position="81"/>
        <end position="108"/>
    </location>
</feature>
<organism evidence="2 3">
    <name type="scientific">Cladophialophora chaetospira</name>
    <dbReference type="NCBI Taxonomy" id="386627"/>
    <lineage>
        <taxon>Eukaryota</taxon>
        <taxon>Fungi</taxon>
        <taxon>Dikarya</taxon>
        <taxon>Ascomycota</taxon>
        <taxon>Pezizomycotina</taxon>
        <taxon>Eurotiomycetes</taxon>
        <taxon>Chaetothyriomycetidae</taxon>
        <taxon>Chaetothyriales</taxon>
        <taxon>Herpotrichiellaceae</taxon>
        <taxon>Cladophialophora</taxon>
    </lineage>
</organism>
<dbReference type="Proteomes" id="UP001172673">
    <property type="component" value="Unassembled WGS sequence"/>
</dbReference>
<keyword evidence="3" id="KW-1185">Reference proteome</keyword>
<evidence type="ECO:0000313" key="3">
    <source>
        <dbReference type="Proteomes" id="UP001172673"/>
    </source>
</evidence>
<evidence type="ECO:0000256" key="1">
    <source>
        <dbReference type="SAM" id="Coils"/>
    </source>
</evidence>
<keyword evidence="1" id="KW-0175">Coiled coil</keyword>
<comment type="caution">
    <text evidence="2">The sequence shown here is derived from an EMBL/GenBank/DDBJ whole genome shotgun (WGS) entry which is preliminary data.</text>
</comment>
<dbReference type="AlphaFoldDB" id="A0AA39CDX4"/>
<accession>A0AA39CDX4</accession>
<reference evidence="2" key="1">
    <citation type="submission" date="2022-10" db="EMBL/GenBank/DDBJ databases">
        <title>Culturing micro-colonial fungi from biological soil crusts in the Mojave desert and describing Neophaeococcomyces mojavensis, and introducing the new genera and species Taxawa tesnikishii.</title>
        <authorList>
            <person name="Kurbessoian T."/>
            <person name="Stajich J.E."/>
        </authorList>
    </citation>
    <scope>NUCLEOTIDE SEQUENCE</scope>
    <source>
        <strain evidence="2">TK_41</strain>
    </source>
</reference>
<dbReference type="EMBL" id="JAPDRK010000018">
    <property type="protein sequence ID" value="KAJ9604627.1"/>
    <property type="molecule type" value="Genomic_DNA"/>
</dbReference>
<sequence length="230" mass="25882">MPSQDPSSQTDSIKPYMALHDDNIRLTDGNKKLQSDYDLINLVMAVNKPKTRTIRKKYKHMMGLKLGISQTLLESRLKRARKKFSDTKAELLREYQDLQKAADEAGDTLFQIVETTIPGGGASRTEALHTGQGQGRVTTENVGSGLQVEKGANTSGALADVVQQRSNVLRPVQSMQLPDDDVLVELDGKRLTQRGLALWYQTTDMKGDNRKLFEAKNVEINQMRRVRRRK</sequence>
<protein>
    <submittedName>
        <fullName evidence="2">Uncharacterized protein</fullName>
    </submittedName>
</protein>
<name>A0AA39CDX4_9EURO</name>